<gene>
    <name evidence="2" type="ORF">J4573_09765</name>
</gene>
<reference evidence="2" key="1">
    <citation type="submission" date="2021-03" db="EMBL/GenBank/DDBJ databases">
        <authorList>
            <person name="Kanchanasin P."/>
            <person name="Saeng-In P."/>
            <person name="Phongsopitanun W."/>
            <person name="Yuki M."/>
            <person name="Kudo T."/>
            <person name="Ohkuma M."/>
            <person name="Tanasupawat S."/>
        </authorList>
    </citation>
    <scope>NUCLEOTIDE SEQUENCE</scope>
    <source>
        <strain evidence="2">GKU 128</strain>
    </source>
</reference>
<dbReference type="Proteomes" id="UP000669179">
    <property type="component" value="Unassembled WGS sequence"/>
</dbReference>
<keyword evidence="1" id="KW-0472">Membrane</keyword>
<sequence>MEGIIALVVMALLCAFVVRWLGTRLRLGNPTRMAVIIVFVLVVLTLYGEHLKK</sequence>
<keyword evidence="1" id="KW-0812">Transmembrane</keyword>
<dbReference type="RefSeq" id="WP_208254946.1">
    <property type="nucleotide sequence ID" value="NZ_JAGEOJ010000003.1"/>
</dbReference>
<keyword evidence="3" id="KW-1185">Reference proteome</keyword>
<name>A0A939P7T4_9ACTN</name>
<dbReference type="EMBL" id="JAGEOJ010000003">
    <property type="protein sequence ID" value="MBO2447371.1"/>
    <property type="molecule type" value="Genomic_DNA"/>
</dbReference>
<evidence type="ECO:0000313" key="3">
    <source>
        <dbReference type="Proteomes" id="UP000669179"/>
    </source>
</evidence>
<protein>
    <submittedName>
        <fullName evidence="2">Uncharacterized protein</fullName>
    </submittedName>
</protein>
<evidence type="ECO:0000256" key="1">
    <source>
        <dbReference type="SAM" id="Phobius"/>
    </source>
</evidence>
<feature type="transmembrane region" description="Helical" evidence="1">
    <location>
        <begin position="29"/>
        <end position="47"/>
    </location>
</feature>
<proteinExistence type="predicted"/>
<keyword evidence="1" id="KW-1133">Transmembrane helix</keyword>
<dbReference type="AlphaFoldDB" id="A0A939P7T4"/>
<evidence type="ECO:0000313" key="2">
    <source>
        <dbReference type="EMBL" id="MBO2447371.1"/>
    </source>
</evidence>
<accession>A0A939P7T4</accession>
<comment type="caution">
    <text evidence="2">The sequence shown here is derived from an EMBL/GenBank/DDBJ whole genome shotgun (WGS) entry which is preliminary data.</text>
</comment>
<organism evidence="2 3">
    <name type="scientific">Actinomadura barringtoniae</name>
    <dbReference type="NCBI Taxonomy" id="1427535"/>
    <lineage>
        <taxon>Bacteria</taxon>
        <taxon>Bacillati</taxon>
        <taxon>Actinomycetota</taxon>
        <taxon>Actinomycetes</taxon>
        <taxon>Streptosporangiales</taxon>
        <taxon>Thermomonosporaceae</taxon>
        <taxon>Actinomadura</taxon>
    </lineage>
</organism>